<dbReference type="Proteomes" id="UP000290289">
    <property type="component" value="Chromosome 10"/>
</dbReference>
<dbReference type="FunFam" id="1.25.10.10:FF:000322">
    <property type="entry name" value="U-box domain-containing protein 4"/>
    <property type="match status" value="1"/>
</dbReference>
<evidence type="ECO:0000256" key="3">
    <source>
        <dbReference type="PROSITE-ProRule" id="PRU00259"/>
    </source>
</evidence>
<proteinExistence type="predicted"/>
<feature type="region of interest" description="Disordered" evidence="4">
    <location>
        <begin position="1"/>
        <end position="39"/>
    </location>
</feature>
<feature type="repeat" description="ARM" evidence="3">
    <location>
        <begin position="211"/>
        <end position="253"/>
    </location>
</feature>
<dbReference type="SUPFAM" id="SSF48371">
    <property type="entry name" value="ARM repeat"/>
    <property type="match status" value="1"/>
</dbReference>
<dbReference type="InterPro" id="IPR011989">
    <property type="entry name" value="ARM-like"/>
</dbReference>
<dbReference type="InterPro" id="IPR000225">
    <property type="entry name" value="Armadillo"/>
</dbReference>
<evidence type="ECO:0000313" key="6">
    <source>
        <dbReference type="EMBL" id="RXH85802.1"/>
    </source>
</evidence>
<dbReference type="PANTHER" id="PTHR23315:SF129">
    <property type="entry name" value="ARM REPEAT SUPERFAMILY PROTEIN"/>
    <property type="match status" value="1"/>
</dbReference>
<dbReference type="PROSITE" id="PS50176">
    <property type="entry name" value="ARM_REPEAT"/>
    <property type="match status" value="2"/>
</dbReference>
<dbReference type="EMBL" id="RDQH01000336">
    <property type="protein sequence ID" value="RXH85802.1"/>
    <property type="molecule type" value="Genomic_DNA"/>
</dbReference>
<gene>
    <name evidence="6" type="ORF">DVH24_014386</name>
</gene>
<dbReference type="Pfam" id="PF25598">
    <property type="entry name" value="ARM_PUB"/>
    <property type="match status" value="1"/>
</dbReference>
<keyword evidence="2" id="KW-0833">Ubl conjugation pathway</keyword>
<dbReference type="AlphaFoldDB" id="A0A498IV85"/>
<evidence type="ECO:0000256" key="4">
    <source>
        <dbReference type="SAM" id="MobiDB-lite"/>
    </source>
</evidence>
<organism evidence="6 7">
    <name type="scientific">Malus domestica</name>
    <name type="common">Apple</name>
    <name type="synonym">Pyrus malus</name>
    <dbReference type="NCBI Taxonomy" id="3750"/>
    <lineage>
        <taxon>Eukaryota</taxon>
        <taxon>Viridiplantae</taxon>
        <taxon>Streptophyta</taxon>
        <taxon>Embryophyta</taxon>
        <taxon>Tracheophyta</taxon>
        <taxon>Spermatophyta</taxon>
        <taxon>Magnoliopsida</taxon>
        <taxon>eudicotyledons</taxon>
        <taxon>Gunneridae</taxon>
        <taxon>Pentapetalae</taxon>
        <taxon>rosids</taxon>
        <taxon>fabids</taxon>
        <taxon>Rosales</taxon>
        <taxon>Rosaceae</taxon>
        <taxon>Amygdaloideae</taxon>
        <taxon>Maleae</taxon>
        <taxon>Malus</taxon>
    </lineage>
</organism>
<feature type="region of interest" description="Disordered" evidence="4">
    <location>
        <begin position="122"/>
        <end position="146"/>
    </location>
</feature>
<dbReference type="PANTHER" id="PTHR23315">
    <property type="entry name" value="U BOX DOMAIN-CONTAINING"/>
    <property type="match status" value="1"/>
</dbReference>
<feature type="domain" description="U-box" evidence="5">
    <location>
        <begin position="188"/>
        <end position="444"/>
    </location>
</feature>
<dbReference type="SMART" id="SM00185">
    <property type="entry name" value="ARM"/>
    <property type="match status" value="6"/>
</dbReference>
<reference evidence="6 7" key="1">
    <citation type="submission" date="2018-10" db="EMBL/GenBank/DDBJ databases">
        <title>A high-quality apple genome assembly.</title>
        <authorList>
            <person name="Hu J."/>
        </authorList>
    </citation>
    <scope>NUCLEOTIDE SEQUENCE [LARGE SCALE GENOMIC DNA]</scope>
    <source>
        <strain evidence="7">cv. HFTH1</strain>
        <tissue evidence="6">Young leaf</tissue>
    </source>
</reference>
<feature type="repeat" description="ARM" evidence="3">
    <location>
        <begin position="334"/>
        <end position="376"/>
    </location>
</feature>
<dbReference type="InterPro" id="IPR016024">
    <property type="entry name" value="ARM-type_fold"/>
</dbReference>
<keyword evidence="1" id="KW-0677">Repeat</keyword>
<evidence type="ECO:0000313" key="7">
    <source>
        <dbReference type="Proteomes" id="UP000290289"/>
    </source>
</evidence>
<accession>A0A498IV85</accession>
<protein>
    <recommendedName>
        <fullName evidence="5">U-box domain-containing protein</fullName>
    </recommendedName>
</protein>
<evidence type="ECO:0000256" key="2">
    <source>
        <dbReference type="ARBA" id="ARBA00022786"/>
    </source>
</evidence>
<dbReference type="FunFam" id="1.25.10.10:FF:000308">
    <property type="entry name" value="U-box domain-containing protein 4"/>
    <property type="match status" value="1"/>
</dbReference>
<keyword evidence="7" id="KW-1185">Reference proteome</keyword>
<evidence type="ECO:0000256" key="1">
    <source>
        <dbReference type="ARBA" id="ARBA00022737"/>
    </source>
</evidence>
<dbReference type="Gene3D" id="1.25.10.10">
    <property type="entry name" value="Leucine-rich Repeat Variant"/>
    <property type="match status" value="2"/>
</dbReference>
<comment type="caution">
    <text evidence="6">The sequence shown here is derived from an EMBL/GenBank/DDBJ whole genome shotgun (WGS) entry which is preliminary data.</text>
</comment>
<sequence>MVSLEDSHSGSNHHFPPHTRNFYSPSSTKIHRQTGRSMRTIRSSIYQDDYSRTSFAAERSPFVSENLTDSVVDMRLGELALRTHSSAAKSASSDEEYLQLSQAFSDFSACSSDISGELQRLASLPSPENGPTSESAEAAPEPEPCQGFLQRENFSTEIIESISPEDLQPTVKICVDGLQSPSLAVKQSAAAKLRLLAKNRADNRALIGESGAVPALIPLLRCSDPWTQEHAVTALFNLSLHESNKAIITNAGAIKSLVYVLKTGTETSKQNAACALLSLALIEENKGSIGACGAIPPLVSLLISGSMRGKKDALTTLYKLCSIKPNKERAVSAGAVKPLVALVAEQGTGLAEKAMVVLSSLAGVEEGKEAIVEEGGLAALVEAIEDGSVKGKEFAVLTLLQLCTESVRNRGLLVREGGIPPLVALSQTGSVKAKHKAETLLGYLREPRQEASSSAL</sequence>
<name>A0A498IV85_MALDO</name>
<dbReference type="InterPro" id="IPR058678">
    <property type="entry name" value="ARM_PUB"/>
</dbReference>
<evidence type="ECO:0000259" key="5">
    <source>
        <dbReference type="Pfam" id="PF25598"/>
    </source>
</evidence>